<evidence type="ECO:0000313" key="2">
    <source>
        <dbReference type="EMBL" id="NEC85196.1"/>
    </source>
</evidence>
<feature type="region of interest" description="Disordered" evidence="1">
    <location>
        <begin position="16"/>
        <end position="68"/>
    </location>
</feature>
<dbReference type="EMBL" id="JAAGLU010000003">
    <property type="protein sequence ID" value="NEC85196.1"/>
    <property type="molecule type" value="Genomic_DNA"/>
</dbReference>
<accession>A0A6B3BML5</accession>
<dbReference type="AlphaFoldDB" id="A0A6B3BML5"/>
<sequence length="116" mass="13369">MLRLTARLITTLTAALRPRTPSPPAIPAVTQPPRTPDPYVWTLPNPHHARRRRRDRHRRASPTDPLLPEEDCWQASVVNPPHRPVAWAPYDDPVRLYVLRAEKTNAVKKPHHHGSW</sequence>
<evidence type="ECO:0000256" key="1">
    <source>
        <dbReference type="SAM" id="MobiDB-lite"/>
    </source>
</evidence>
<reference evidence="2" key="1">
    <citation type="submission" date="2020-01" db="EMBL/GenBank/DDBJ databases">
        <title>Insect and environment-associated Actinomycetes.</title>
        <authorList>
            <person name="Currrie C."/>
            <person name="Chevrette M."/>
            <person name="Carlson C."/>
            <person name="Stubbendieck R."/>
            <person name="Wendt-Pienkowski E."/>
        </authorList>
    </citation>
    <scope>NUCLEOTIDE SEQUENCE</scope>
    <source>
        <strain evidence="2">SID12501</strain>
    </source>
</reference>
<feature type="compositionally biased region" description="Basic residues" evidence="1">
    <location>
        <begin position="47"/>
        <end position="60"/>
    </location>
</feature>
<comment type="caution">
    <text evidence="2">The sequence shown here is derived from an EMBL/GenBank/DDBJ whole genome shotgun (WGS) entry which is preliminary data.</text>
</comment>
<proteinExistence type="predicted"/>
<organism evidence="2">
    <name type="scientific">Streptomyces sp. SID12501</name>
    <dbReference type="NCBI Taxonomy" id="2706042"/>
    <lineage>
        <taxon>Bacteria</taxon>
        <taxon>Bacillati</taxon>
        <taxon>Actinomycetota</taxon>
        <taxon>Actinomycetes</taxon>
        <taxon>Kitasatosporales</taxon>
        <taxon>Streptomycetaceae</taxon>
        <taxon>Streptomyces</taxon>
    </lineage>
</organism>
<dbReference type="RefSeq" id="WP_164312641.1">
    <property type="nucleotide sequence ID" value="NZ_JAAGLU010000003.1"/>
</dbReference>
<protein>
    <submittedName>
        <fullName evidence="2">Uncharacterized protein</fullName>
    </submittedName>
</protein>
<name>A0A6B3BML5_9ACTN</name>
<gene>
    <name evidence="2" type="ORF">G3I71_04825</name>
</gene>